<reference evidence="1" key="1">
    <citation type="submission" date="2021-05" db="EMBL/GenBank/DDBJ databases">
        <title>Genome of Sphingobium sp. strain.</title>
        <authorList>
            <person name="Fan R."/>
        </authorList>
    </citation>
    <scope>NUCLEOTIDE SEQUENCE</scope>
    <source>
        <strain evidence="1">H33</strain>
    </source>
</reference>
<evidence type="ECO:0000313" key="2">
    <source>
        <dbReference type="Proteomes" id="UP001138757"/>
    </source>
</evidence>
<protein>
    <recommendedName>
        <fullName evidence="3">Phasin domain-containing protein</fullName>
    </recommendedName>
</protein>
<accession>A0A9X1IQW4</accession>
<name>A0A9X1IQW4_9SPHN</name>
<proteinExistence type="predicted"/>
<evidence type="ECO:0000313" key="1">
    <source>
        <dbReference type="EMBL" id="MBT2186780.1"/>
    </source>
</evidence>
<gene>
    <name evidence="1" type="ORF">KK488_07430</name>
</gene>
<evidence type="ECO:0008006" key="3">
    <source>
        <dbReference type="Google" id="ProtNLM"/>
    </source>
</evidence>
<keyword evidence="2" id="KW-1185">Reference proteome</keyword>
<dbReference type="RefSeq" id="WP_214622522.1">
    <property type="nucleotide sequence ID" value="NZ_JAHGAW010000004.1"/>
</dbReference>
<organism evidence="1 2">
    <name type="scientific">Sphingobium nicotianae</name>
    <dbReference type="NCBI Taxonomy" id="2782607"/>
    <lineage>
        <taxon>Bacteria</taxon>
        <taxon>Pseudomonadati</taxon>
        <taxon>Pseudomonadota</taxon>
        <taxon>Alphaproteobacteria</taxon>
        <taxon>Sphingomonadales</taxon>
        <taxon>Sphingomonadaceae</taxon>
        <taxon>Sphingobium</taxon>
    </lineage>
</organism>
<comment type="caution">
    <text evidence="1">The sequence shown here is derived from an EMBL/GenBank/DDBJ whole genome shotgun (WGS) entry which is preliminary data.</text>
</comment>
<dbReference type="EMBL" id="JAHGAW010000004">
    <property type="protein sequence ID" value="MBT2186780.1"/>
    <property type="molecule type" value="Genomic_DNA"/>
</dbReference>
<dbReference type="AlphaFoldDB" id="A0A9X1IQW4"/>
<dbReference type="Proteomes" id="UP001138757">
    <property type="component" value="Unassembled WGS sequence"/>
</dbReference>
<sequence length="156" mass="16844">MLDVFTSWTRLMAAGTSIAETGLRAFETARAAGEVIAARTPIIETAMRSPLTGDHRELARMVPEKVEAFSRAGSAAVSAWWTAQSAWMDHLQHFHAAALRGGVPTPADLGRLGERNTTALLEAVEATVQLASDTLAPIHTKATSNARRLRGKRKRT</sequence>